<feature type="transmembrane region" description="Helical" evidence="2">
    <location>
        <begin position="43"/>
        <end position="63"/>
    </location>
</feature>
<feature type="region of interest" description="Disordered" evidence="1">
    <location>
        <begin position="66"/>
        <end position="209"/>
    </location>
</feature>
<evidence type="ECO:0008006" key="5">
    <source>
        <dbReference type="Google" id="ProtNLM"/>
    </source>
</evidence>
<protein>
    <recommendedName>
        <fullName evidence="5">LapA family protein</fullName>
    </recommendedName>
</protein>
<evidence type="ECO:0000256" key="1">
    <source>
        <dbReference type="SAM" id="MobiDB-lite"/>
    </source>
</evidence>
<keyword evidence="4" id="KW-1185">Reference proteome</keyword>
<organism evidence="3 4">
    <name type="scientific">Spirulina subsalsa FACHB-351</name>
    <dbReference type="NCBI Taxonomy" id="234711"/>
    <lineage>
        <taxon>Bacteria</taxon>
        <taxon>Bacillati</taxon>
        <taxon>Cyanobacteriota</taxon>
        <taxon>Cyanophyceae</taxon>
        <taxon>Spirulinales</taxon>
        <taxon>Spirulinaceae</taxon>
        <taxon>Spirulina</taxon>
    </lineage>
</organism>
<dbReference type="Proteomes" id="UP001526426">
    <property type="component" value="Unassembled WGS sequence"/>
</dbReference>
<dbReference type="EMBL" id="JAIHOM010000219">
    <property type="protein sequence ID" value="MCW6038966.1"/>
    <property type="molecule type" value="Genomic_DNA"/>
</dbReference>
<dbReference type="RefSeq" id="WP_265266914.1">
    <property type="nucleotide sequence ID" value="NZ_JAIHOM010000219.1"/>
</dbReference>
<reference evidence="3 4" key="1">
    <citation type="submission" date="2021-08" db="EMBL/GenBank/DDBJ databases">
        <title>Draft genome sequence of Spirulina subsalsa with high tolerance to salinity and hype-accumulation of phycocyanin.</title>
        <authorList>
            <person name="Pei H."/>
            <person name="Jiang L."/>
        </authorList>
    </citation>
    <scope>NUCLEOTIDE SEQUENCE [LARGE SCALE GENOMIC DNA]</scope>
    <source>
        <strain evidence="3 4">FACHB-351</strain>
    </source>
</reference>
<keyword evidence="2" id="KW-1133">Transmembrane helix</keyword>
<feature type="compositionally biased region" description="Acidic residues" evidence="1">
    <location>
        <begin position="108"/>
        <end position="121"/>
    </location>
</feature>
<proteinExistence type="predicted"/>
<sequence length="209" mass="23926">MMQIFVLLLLVLALTLLVAQNWVPLLPLVLFGATTVSLPVAIWLVLAIASGILTSILLQILNYRPVSGSSRPRTPPQPAPRYRESENPSEGAKTRLQDSNGWDRPLSEDWDAPGEEEWDIEEPPRERTIPRPRPREDYRDSPRSYEVPQPPPQTQKEGTVYRQQYGERTPQPTPEESARQTDNIYEADYRVITPPFRPDSSPEEEEDWV</sequence>
<feature type="compositionally biased region" description="Basic and acidic residues" evidence="1">
    <location>
        <begin position="122"/>
        <end position="143"/>
    </location>
</feature>
<evidence type="ECO:0000313" key="3">
    <source>
        <dbReference type="EMBL" id="MCW6038966.1"/>
    </source>
</evidence>
<evidence type="ECO:0000313" key="4">
    <source>
        <dbReference type="Proteomes" id="UP001526426"/>
    </source>
</evidence>
<keyword evidence="2" id="KW-0812">Transmembrane</keyword>
<keyword evidence="2" id="KW-0472">Membrane</keyword>
<comment type="caution">
    <text evidence="3">The sequence shown here is derived from an EMBL/GenBank/DDBJ whole genome shotgun (WGS) entry which is preliminary data.</text>
</comment>
<evidence type="ECO:0000256" key="2">
    <source>
        <dbReference type="SAM" id="Phobius"/>
    </source>
</evidence>
<gene>
    <name evidence="3" type="ORF">K4A83_22320</name>
</gene>
<feature type="compositionally biased region" description="Basic and acidic residues" evidence="1">
    <location>
        <begin position="81"/>
        <end position="96"/>
    </location>
</feature>
<accession>A0ABT3LBU4</accession>
<name>A0ABT3LBU4_9CYAN</name>